<keyword evidence="14" id="KW-1185">Reference proteome</keyword>
<evidence type="ECO:0000256" key="7">
    <source>
        <dbReference type="ARBA" id="ARBA00023136"/>
    </source>
</evidence>
<evidence type="ECO:0000313" key="13">
    <source>
        <dbReference type="EMBL" id="SDG68236.1"/>
    </source>
</evidence>
<reference evidence="14" key="1">
    <citation type="submission" date="2016-10" db="EMBL/GenBank/DDBJ databases">
        <authorList>
            <person name="Varghese N."/>
            <person name="Submissions S."/>
        </authorList>
    </citation>
    <scope>NUCLEOTIDE SEQUENCE [LARGE SCALE GENOMIC DNA]</scope>
    <source>
        <strain evidence="14">Gh-67</strain>
    </source>
</reference>
<dbReference type="Pfam" id="PF00691">
    <property type="entry name" value="OmpA"/>
    <property type="match status" value="1"/>
</dbReference>
<evidence type="ECO:0000256" key="9">
    <source>
        <dbReference type="PROSITE-ProRule" id="PRU00473"/>
    </source>
</evidence>
<organism evidence="13 14">
    <name type="scientific">Mucilaginibacter gossypii</name>
    <dbReference type="NCBI Taxonomy" id="551996"/>
    <lineage>
        <taxon>Bacteria</taxon>
        <taxon>Pseudomonadati</taxon>
        <taxon>Bacteroidota</taxon>
        <taxon>Sphingobacteriia</taxon>
        <taxon>Sphingobacteriales</taxon>
        <taxon>Sphingobacteriaceae</taxon>
        <taxon>Mucilaginibacter</taxon>
    </lineage>
</organism>
<dbReference type="GO" id="GO:0006811">
    <property type="term" value="P:monoatomic ion transport"/>
    <property type="evidence" value="ECO:0007669"/>
    <property type="project" value="UniProtKB-KW"/>
</dbReference>
<dbReference type="PRINTS" id="PR01021">
    <property type="entry name" value="OMPADOMAIN"/>
</dbReference>
<dbReference type="STRING" id="551996.SAMN05192573_104334"/>
<evidence type="ECO:0000256" key="6">
    <source>
        <dbReference type="ARBA" id="ARBA00023114"/>
    </source>
</evidence>
<keyword evidence="7 9" id="KW-0472">Membrane</keyword>
<keyword evidence="11" id="KW-0732">Signal</keyword>
<dbReference type="Proteomes" id="UP000199705">
    <property type="component" value="Unassembled WGS sequence"/>
</dbReference>
<evidence type="ECO:0000259" key="12">
    <source>
        <dbReference type="PROSITE" id="PS51123"/>
    </source>
</evidence>
<feature type="compositionally biased region" description="Basic residues" evidence="10">
    <location>
        <begin position="444"/>
        <end position="453"/>
    </location>
</feature>
<dbReference type="GO" id="GO:0015288">
    <property type="term" value="F:porin activity"/>
    <property type="evidence" value="ECO:0007669"/>
    <property type="project" value="UniProtKB-KW"/>
</dbReference>
<dbReference type="GO" id="GO:0046930">
    <property type="term" value="C:pore complex"/>
    <property type="evidence" value="ECO:0007669"/>
    <property type="project" value="UniProtKB-KW"/>
</dbReference>
<feature type="domain" description="OmpA-like" evidence="12">
    <location>
        <begin position="340"/>
        <end position="453"/>
    </location>
</feature>
<evidence type="ECO:0000256" key="3">
    <source>
        <dbReference type="ARBA" id="ARBA00022452"/>
    </source>
</evidence>
<dbReference type="EMBL" id="FNCG01000004">
    <property type="protein sequence ID" value="SDG68236.1"/>
    <property type="molecule type" value="Genomic_DNA"/>
</dbReference>
<evidence type="ECO:0000256" key="8">
    <source>
        <dbReference type="ARBA" id="ARBA00023237"/>
    </source>
</evidence>
<dbReference type="InterPro" id="IPR050330">
    <property type="entry name" value="Bact_OuterMem_StrucFunc"/>
</dbReference>
<gene>
    <name evidence="13" type="ORF">SAMN05192573_104334</name>
</gene>
<feature type="signal peptide" evidence="11">
    <location>
        <begin position="1"/>
        <end position="25"/>
    </location>
</feature>
<dbReference type="PANTHER" id="PTHR30329:SF21">
    <property type="entry name" value="LIPOPROTEIN YIAD-RELATED"/>
    <property type="match status" value="1"/>
</dbReference>
<dbReference type="AlphaFoldDB" id="A0A1G7W8F4"/>
<keyword evidence="5" id="KW-0406">Ion transport</keyword>
<dbReference type="InterPro" id="IPR036737">
    <property type="entry name" value="OmpA-like_sf"/>
</dbReference>
<keyword evidence="2" id="KW-0813">Transport</keyword>
<keyword evidence="4" id="KW-0812">Transmembrane</keyword>
<evidence type="ECO:0000256" key="10">
    <source>
        <dbReference type="SAM" id="MobiDB-lite"/>
    </source>
</evidence>
<dbReference type="GO" id="GO:0009279">
    <property type="term" value="C:cell outer membrane"/>
    <property type="evidence" value="ECO:0007669"/>
    <property type="project" value="UniProtKB-SubCell"/>
</dbReference>
<dbReference type="InterPro" id="IPR006664">
    <property type="entry name" value="OMP_bac"/>
</dbReference>
<name>A0A1G7W8F4_9SPHI</name>
<accession>A0A1G7W8F4</accession>
<feature type="chain" id="PRO_5011506585" evidence="11">
    <location>
        <begin position="26"/>
        <end position="453"/>
    </location>
</feature>
<evidence type="ECO:0000256" key="5">
    <source>
        <dbReference type="ARBA" id="ARBA00023065"/>
    </source>
</evidence>
<protein>
    <submittedName>
        <fullName evidence="13">OmpA-OmpF porin, OOP family</fullName>
    </submittedName>
</protein>
<dbReference type="InterPro" id="IPR006665">
    <property type="entry name" value="OmpA-like"/>
</dbReference>
<dbReference type="SUPFAM" id="SSF56925">
    <property type="entry name" value="OMPA-like"/>
    <property type="match status" value="1"/>
</dbReference>
<dbReference type="Gene3D" id="3.30.1330.60">
    <property type="entry name" value="OmpA-like domain"/>
    <property type="match status" value="1"/>
</dbReference>
<keyword evidence="8" id="KW-0998">Cell outer membrane</keyword>
<feature type="region of interest" description="Disordered" evidence="10">
    <location>
        <begin position="428"/>
        <end position="453"/>
    </location>
</feature>
<dbReference type="CDD" id="cd07185">
    <property type="entry name" value="OmpA_C-like"/>
    <property type="match status" value="1"/>
</dbReference>
<sequence>MNYSTLKKTVALSFASLMVAGLANAQTDSTKTMATTTSSETSTAKVFGGLGQYRKFSIGVNGGVTSQSLATGGSSDFQKKKLSLGYGISLKEQLAHSFALQLDLNGGKIKGENDGTGGTYRNGYVSYDTKFWQGSLSAVVNVATIDFIRRKNAVNFYFKGGFGLAMYDPTITRINNGTQVTGHFKNDGASGTHYVKELVIPVGAGVKFRLSDAVALDLGYTQNYVDGDNLDGFNRAYPTKDHYSYGYAGLEFTLGSKSKPVLEWVNPVAMMYDELYDAALRQEVEALKGRVANVETAVNDLKKDSDGDGVADQFDKCPGTAAGSVVDGSGCVIVFPKDTVAPTPAAAYSNIQFEFDSSVLRTSSYPVLDATSADLRSSGSAVEVDGFASSEGTAAHNLSLSKDRANSVKTYLVNSGVDAKKVKVKGYGETNPIADNSTEEGRVLNRRVQFKKK</sequence>
<evidence type="ECO:0000256" key="1">
    <source>
        <dbReference type="ARBA" id="ARBA00004571"/>
    </source>
</evidence>
<evidence type="ECO:0000256" key="11">
    <source>
        <dbReference type="SAM" id="SignalP"/>
    </source>
</evidence>
<dbReference type="RefSeq" id="WP_091165862.1">
    <property type="nucleotide sequence ID" value="NZ_FNCG01000004.1"/>
</dbReference>
<evidence type="ECO:0000313" key="14">
    <source>
        <dbReference type="Proteomes" id="UP000199705"/>
    </source>
</evidence>
<dbReference type="InterPro" id="IPR011250">
    <property type="entry name" value="OMP/PagP_B-barrel"/>
</dbReference>
<dbReference type="Gene3D" id="2.40.160.20">
    <property type="match status" value="1"/>
</dbReference>
<evidence type="ECO:0000256" key="2">
    <source>
        <dbReference type="ARBA" id="ARBA00022448"/>
    </source>
</evidence>
<evidence type="ECO:0000256" key="4">
    <source>
        <dbReference type="ARBA" id="ARBA00022692"/>
    </source>
</evidence>
<dbReference type="SUPFAM" id="SSF103088">
    <property type="entry name" value="OmpA-like"/>
    <property type="match status" value="1"/>
</dbReference>
<dbReference type="PANTHER" id="PTHR30329">
    <property type="entry name" value="STATOR ELEMENT OF FLAGELLAR MOTOR COMPLEX"/>
    <property type="match status" value="1"/>
</dbReference>
<dbReference type="InterPro" id="IPR028974">
    <property type="entry name" value="TSP_type-3_rpt"/>
</dbReference>
<proteinExistence type="predicted"/>
<dbReference type="SUPFAM" id="SSF103647">
    <property type="entry name" value="TSP type-3 repeat"/>
    <property type="match status" value="1"/>
</dbReference>
<dbReference type="GO" id="GO:0005509">
    <property type="term" value="F:calcium ion binding"/>
    <property type="evidence" value="ECO:0007669"/>
    <property type="project" value="InterPro"/>
</dbReference>
<keyword evidence="6" id="KW-0626">Porin</keyword>
<keyword evidence="3" id="KW-1134">Transmembrane beta strand</keyword>
<comment type="subcellular location">
    <subcellularLocation>
        <location evidence="1">Cell outer membrane</location>
        <topology evidence="1">Multi-pass membrane protein</topology>
    </subcellularLocation>
</comment>
<dbReference type="PROSITE" id="PS51123">
    <property type="entry name" value="OMPA_2"/>
    <property type="match status" value="1"/>
</dbReference>